<protein>
    <submittedName>
        <fullName evidence="7">Uncharacterized protein</fullName>
    </submittedName>
</protein>
<evidence type="ECO:0000313" key="8">
    <source>
        <dbReference type="Proteomes" id="UP000001072"/>
    </source>
</evidence>
<dbReference type="Proteomes" id="UP000001072">
    <property type="component" value="Unassembled WGS sequence"/>
</dbReference>
<dbReference type="OrthoDB" id="3648309at2759"/>
<evidence type="ECO:0000256" key="6">
    <source>
        <dbReference type="SAM" id="Phobius"/>
    </source>
</evidence>
<dbReference type="PROSITE" id="PS01114">
    <property type="entry name" value="GPR1_FUN34_YAAH"/>
    <property type="match status" value="1"/>
</dbReference>
<dbReference type="GeneID" id="18936191"/>
<comment type="subcellular location">
    <subcellularLocation>
        <location evidence="1">Membrane</location>
        <topology evidence="1">Multi-pass membrane protein</topology>
    </subcellularLocation>
</comment>
<organism evidence="8">
    <name type="scientific">Melampsora larici-populina (strain 98AG31 / pathotype 3-4-7)</name>
    <name type="common">Poplar leaf rust fungus</name>
    <dbReference type="NCBI Taxonomy" id="747676"/>
    <lineage>
        <taxon>Eukaryota</taxon>
        <taxon>Fungi</taxon>
        <taxon>Dikarya</taxon>
        <taxon>Basidiomycota</taxon>
        <taxon>Pucciniomycotina</taxon>
        <taxon>Pucciniomycetes</taxon>
        <taxon>Pucciniales</taxon>
        <taxon>Melampsoraceae</taxon>
        <taxon>Melampsora</taxon>
    </lineage>
</organism>
<dbReference type="GO" id="GO:0005886">
    <property type="term" value="C:plasma membrane"/>
    <property type="evidence" value="ECO:0007669"/>
    <property type="project" value="TreeGrafter"/>
</dbReference>
<evidence type="ECO:0000256" key="4">
    <source>
        <dbReference type="ARBA" id="ARBA00022989"/>
    </source>
</evidence>
<reference evidence="8" key="1">
    <citation type="journal article" date="2011" name="Proc. Natl. Acad. Sci. U.S.A.">
        <title>Obligate biotrophy features unraveled by the genomic analysis of rust fungi.</title>
        <authorList>
            <person name="Duplessis S."/>
            <person name="Cuomo C.A."/>
            <person name="Lin Y.-C."/>
            <person name="Aerts A."/>
            <person name="Tisserant E."/>
            <person name="Veneault-Fourrey C."/>
            <person name="Joly D.L."/>
            <person name="Hacquard S."/>
            <person name="Amselem J."/>
            <person name="Cantarel B.L."/>
            <person name="Chiu R."/>
            <person name="Coutinho P.M."/>
            <person name="Feau N."/>
            <person name="Field M."/>
            <person name="Frey P."/>
            <person name="Gelhaye E."/>
            <person name="Goldberg J."/>
            <person name="Grabherr M.G."/>
            <person name="Kodira C.D."/>
            <person name="Kohler A."/>
            <person name="Kuees U."/>
            <person name="Lindquist E.A."/>
            <person name="Lucas S.M."/>
            <person name="Mago R."/>
            <person name="Mauceli E."/>
            <person name="Morin E."/>
            <person name="Murat C."/>
            <person name="Pangilinan J.L."/>
            <person name="Park R."/>
            <person name="Pearson M."/>
            <person name="Quesneville H."/>
            <person name="Rouhier N."/>
            <person name="Sakthikumar S."/>
            <person name="Salamov A.A."/>
            <person name="Schmutz J."/>
            <person name="Selles B."/>
            <person name="Shapiro H."/>
            <person name="Tanguay P."/>
            <person name="Tuskan G.A."/>
            <person name="Henrissat B."/>
            <person name="Van de Peer Y."/>
            <person name="Rouze P."/>
            <person name="Ellis J.G."/>
            <person name="Dodds P.N."/>
            <person name="Schein J.E."/>
            <person name="Zhong S."/>
            <person name="Hamelin R.C."/>
            <person name="Grigoriev I.V."/>
            <person name="Szabo L.J."/>
            <person name="Martin F."/>
        </authorList>
    </citation>
    <scope>NUCLEOTIDE SEQUENCE [LARGE SCALE GENOMIC DNA]</scope>
    <source>
        <strain evidence="8">98AG31 / pathotype 3-4-7</strain>
    </source>
</reference>
<dbReference type="Pfam" id="PF01184">
    <property type="entry name" value="Gpr1_Fun34_YaaH"/>
    <property type="match status" value="2"/>
</dbReference>
<keyword evidence="3 6" id="KW-0812">Transmembrane</keyword>
<dbReference type="AlphaFoldDB" id="F4R922"/>
<feature type="transmembrane region" description="Helical" evidence="6">
    <location>
        <begin position="92"/>
        <end position="114"/>
    </location>
</feature>
<sequence length="217" mass="23003">MIVIQFANPAPLGLSAFAATTFLLSLFNLQSRGITTPNLIVGIALSYGGLVQLLAGMWEFAAGKCCQTIRSVGASNREAQKVLATATKSSQVILLAPLLSPHTAGFGSGILSSYTGHAAAQLDQALGLYLMTWFIFTFILLVASLRSSVALVALFFCLDVTFLLLGFYPTVTIFTKIGAIFGLVTSGIGWYSAAASLLTSETSYFSLPIIDLSLQRD</sequence>
<dbReference type="HOGENOM" id="CLU_051062_1_0_1"/>
<evidence type="ECO:0000256" key="3">
    <source>
        <dbReference type="ARBA" id="ARBA00022692"/>
    </source>
</evidence>
<dbReference type="PANTHER" id="PTHR31123">
    <property type="entry name" value="ACCUMULATION OF DYADS PROTEIN 2-RELATED"/>
    <property type="match status" value="1"/>
</dbReference>
<feature type="transmembrane region" description="Helical" evidence="6">
    <location>
        <begin position="6"/>
        <end position="27"/>
    </location>
</feature>
<keyword evidence="4 6" id="KW-1133">Transmembrane helix</keyword>
<evidence type="ECO:0000256" key="2">
    <source>
        <dbReference type="ARBA" id="ARBA00005587"/>
    </source>
</evidence>
<dbReference type="InterPro" id="IPR047622">
    <property type="entry name" value="GPR1_FUN34_YAAH"/>
</dbReference>
<dbReference type="VEuPathDB" id="FungiDB:MELLADRAFT_92280"/>
<name>F4R922_MELLP</name>
<dbReference type="GO" id="GO:0015123">
    <property type="term" value="F:acetate transmembrane transporter activity"/>
    <property type="evidence" value="ECO:0007669"/>
    <property type="project" value="TreeGrafter"/>
</dbReference>
<gene>
    <name evidence="7" type="ORF">MELLADRAFT_92280</name>
</gene>
<feature type="transmembrane region" description="Helical" evidence="6">
    <location>
        <begin position="39"/>
        <end position="58"/>
    </location>
</feature>
<accession>F4R922</accession>
<keyword evidence="8" id="KW-1185">Reference proteome</keyword>
<dbReference type="RefSeq" id="XP_007405513.1">
    <property type="nucleotide sequence ID" value="XM_007405451.1"/>
</dbReference>
<dbReference type="EMBL" id="GL883093">
    <property type="protein sequence ID" value="EGG10911.1"/>
    <property type="molecule type" value="Genomic_DNA"/>
</dbReference>
<evidence type="ECO:0000313" key="7">
    <source>
        <dbReference type="EMBL" id="EGG10911.1"/>
    </source>
</evidence>
<evidence type="ECO:0000256" key="5">
    <source>
        <dbReference type="ARBA" id="ARBA00023136"/>
    </source>
</evidence>
<comment type="similarity">
    <text evidence="2">Belongs to the acetate uptake transporter (AceTr) (TC 2.A.96) family.</text>
</comment>
<dbReference type="InParanoid" id="F4R922"/>
<dbReference type="KEGG" id="mlr:MELLADRAFT_92280"/>
<dbReference type="FunCoup" id="F4R922">
    <property type="interactions" value="42"/>
</dbReference>
<proteinExistence type="inferred from homology"/>
<evidence type="ECO:0000256" key="1">
    <source>
        <dbReference type="ARBA" id="ARBA00004141"/>
    </source>
</evidence>
<feature type="transmembrane region" description="Helical" evidence="6">
    <location>
        <begin position="149"/>
        <end position="168"/>
    </location>
</feature>
<feature type="transmembrane region" description="Helical" evidence="6">
    <location>
        <begin position="126"/>
        <end position="143"/>
    </location>
</feature>
<feature type="transmembrane region" description="Helical" evidence="6">
    <location>
        <begin position="180"/>
        <end position="198"/>
    </location>
</feature>
<dbReference type="PANTHER" id="PTHR31123:SF1">
    <property type="entry name" value="ACCUMULATION OF DYADS PROTEIN 2-RELATED"/>
    <property type="match status" value="1"/>
</dbReference>
<dbReference type="InterPro" id="IPR051633">
    <property type="entry name" value="AceTr"/>
</dbReference>
<dbReference type="eggNOG" id="ENOG502QUJS">
    <property type="taxonomic scope" value="Eukaryota"/>
</dbReference>
<dbReference type="InterPro" id="IPR000791">
    <property type="entry name" value="Gpr1/Fun34/SatP-like"/>
</dbReference>
<keyword evidence="5 6" id="KW-0472">Membrane</keyword>